<proteinExistence type="predicted"/>
<dbReference type="InterPro" id="IPR029039">
    <property type="entry name" value="Flavoprotein-like_sf"/>
</dbReference>
<dbReference type="AlphaFoldDB" id="A0A1N6CPC7"/>
<evidence type="ECO:0000313" key="2">
    <source>
        <dbReference type="EMBL" id="SIN60362.1"/>
    </source>
</evidence>
<evidence type="ECO:0000259" key="1">
    <source>
        <dbReference type="Pfam" id="PF03358"/>
    </source>
</evidence>
<reference evidence="3" key="1">
    <citation type="submission" date="2016-11" db="EMBL/GenBank/DDBJ databases">
        <authorList>
            <person name="Varghese N."/>
            <person name="Submissions S."/>
        </authorList>
    </citation>
    <scope>NUCLEOTIDE SEQUENCE [LARGE SCALE GENOMIC DNA]</scope>
    <source>
        <strain evidence="3">DSM 22363</strain>
    </source>
</reference>
<dbReference type="Gene3D" id="3.40.50.360">
    <property type="match status" value="1"/>
</dbReference>
<dbReference type="GO" id="GO:0016491">
    <property type="term" value="F:oxidoreductase activity"/>
    <property type="evidence" value="ECO:0007669"/>
    <property type="project" value="InterPro"/>
</dbReference>
<evidence type="ECO:0000313" key="3">
    <source>
        <dbReference type="Proteomes" id="UP000185192"/>
    </source>
</evidence>
<dbReference type="STRING" id="1123272.SAMN02745824_0648"/>
<dbReference type="InterPro" id="IPR005025">
    <property type="entry name" value="FMN_Rdtase-like_dom"/>
</dbReference>
<organism evidence="2 3">
    <name type="scientific">Parasphingorhabdus marina DSM 22363</name>
    <dbReference type="NCBI Taxonomy" id="1123272"/>
    <lineage>
        <taxon>Bacteria</taxon>
        <taxon>Pseudomonadati</taxon>
        <taxon>Pseudomonadota</taxon>
        <taxon>Alphaproteobacteria</taxon>
        <taxon>Sphingomonadales</taxon>
        <taxon>Sphingomonadaceae</taxon>
        <taxon>Parasphingorhabdus</taxon>
    </lineage>
</organism>
<dbReference type="EMBL" id="FSQW01000001">
    <property type="protein sequence ID" value="SIN60362.1"/>
    <property type="molecule type" value="Genomic_DNA"/>
</dbReference>
<keyword evidence="3" id="KW-1185">Reference proteome</keyword>
<feature type="domain" description="NADPH-dependent FMN reductase-like" evidence="1">
    <location>
        <begin position="44"/>
        <end position="184"/>
    </location>
</feature>
<name>A0A1N6CPC7_9SPHN</name>
<dbReference type="Pfam" id="PF03358">
    <property type="entry name" value="FMN_red"/>
    <property type="match status" value="1"/>
</dbReference>
<gene>
    <name evidence="2" type="ORF">SAMN02745824_0648</name>
</gene>
<dbReference type="SUPFAM" id="SSF52218">
    <property type="entry name" value="Flavoproteins"/>
    <property type="match status" value="1"/>
</dbReference>
<accession>A0A1N6CPC7</accession>
<protein>
    <submittedName>
        <fullName evidence="2">FMN reductase</fullName>
    </submittedName>
</protein>
<dbReference type="Proteomes" id="UP000185192">
    <property type="component" value="Unassembled WGS sequence"/>
</dbReference>
<sequence length="226" mass="24267">MLSERPCPDKFYRDVMMRNILVIAIHFEAPLWTVMANTNDRPFILGLGGTTNPASSTEQALAISLQAAADAGAETELFGSKRLCDLPHYLSDPAGLNDTGRALVESVRRADGILLASPGYHGTISGLVKNAVDYIEETAGDDRVYLDGLPVGLIVTAYGWQATGSTLAAMRSIVHALRGWPTPLGVGINASGGIFRDGVCADDMVNEQLHLVAQQVMRGSHRREFS</sequence>